<proteinExistence type="predicted"/>
<protein>
    <recommendedName>
        <fullName evidence="4">Glutaredoxin domain-containing protein</fullName>
    </recommendedName>
</protein>
<sequence length="418" mass="43089">MATSAAMDLSSLDADPRLFLYTSLTAGSSHIITATSRLETILKANKIPFQAIDTATDEKARRLWQRRAAGKKLPGLVKEGFVLGDLEEIEEWNEFGELKENIGPVPEGNAAPPGGQVGINIAPLRPLPVKTTSTAGTAKLSQPPSSKAPSTGLDETKSRAMPVALPGAAEIAARSSKVAKDEDKSEGKDKDEATAASAIDAPPNPETMNSAAVDKEASLNAAKEAMKGQKAGVEHLSAPASRLHSGTATPAEGEGESVSTAAGSNEEKAAPADVERESGATATKGNDEKATPAEVESGSAATAASETKEKTTPTETETKSENAATVTKADAEKTTPAVADTESENAATATTAATSVNDEKTTSEEKETEGVQDLKTNEQKGTIPEAAKEVDPLQSSEAEKTPNQPAASGDEATKSVED</sequence>
<comment type="caution">
    <text evidence="2">The sequence shown here is derived from an EMBL/GenBank/DDBJ whole genome shotgun (WGS) entry which is preliminary data.</text>
</comment>
<dbReference type="Proteomes" id="UP001310890">
    <property type="component" value="Unassembled WGS sequence"/>
</dbReference>
<evidence type="ECO:0000256" key="1">
    <source>
        <dbReference type="SAM" id="MobiDB-lite"/>
    </source>
</evidence>
<evidence type="ECO:0000313" key="2">
    <source>
        <dbReference type="EMBL" id="KAK5117693.1"/>
    </source>
</evidence>
<feature type="compositionally biased region" description="Basic and acidic residues" evidence="1">
    <location>
        <begin position="306"/>
        <end position="320"/>
    </location>
</feature>
<feature type="region of interest" description="Disordered" evidence="1">
    <location>
        <begin position="128"/>
        <end position="418"/>
    </location>
</feature>
<dbReference type="PROSITE" id="PS51354">
    <property type="entry name" value="GLUTAREDOXIN_2"/>
    <property type="match status" value="1"/>
</dbReference>
<dbReference type="InterPro" id="IPR006993">
    <property type="entry name" value="Glut_rich_SH3-bd"/>
</dbReference>
<name>A0AAN7YSC0_9PEZI</name>
<dbReference type="Pfam" id="PF04908">
    <property type="entry name" value="SH3BGR"/>
    <property type="match status" value="1"/>
</dbReference>
<organism evidence="2 3">
    <name type="scientific">Meristemomyces frigidus</name>
    <dbReference type="NCBI Taxonomy" id="1508187"/>
    <lineage>
        <taxon>Eukaryota</taxon>
        <taxon>Fungi</taxon>
        <taxon>Dikarya</taxon>
        <taxon>Ascomycota</taxon>
        <taxon>Pezizomycotina</taxon>
        <taxon>Dothideomycetes</taxon>
        <taxon>Dothideomycetidae</taxon>
        <taxon>Mycosphaerellales</taxon>
        <taxon>Teratosphaeriaceae</taxon>
        <taxon>Meristemomyces</taxon>
    </lineage>
</organism>
<gene>
    <name evidence="2" type="ORF">LTR62_005116</name>
</gene>
<accession>A0AAN7YSC0</accession>
<evidence type="ECO:0008006" key="4">
    <source>
        <dbReference type="Google" id="ProtNLM"/>
    </source>
</evidence>
<feature type="compositionally biased region" description="Polar residues" evidence="1">
    <location>
        <begin position="393"/>
        <end position="406"/>
    </location>
</feature>
<dbReference type="SUPFAM" id="SSF52833">
    <property type="entry name" value="Thioredoxin-like"/>
    <property type="match status" value="1"/>
</dbReference>
<dbReference type="Gene3D" id="3.40.30.10">
    <property type="entry name" value="Glutaredoxin"/>
    <property type="match status" value="1"/>
</dbReference>
<feature type="compositionally biased region" description="Basic and acidic residues" evidence="1">
    <location>
        <begin position="265"/>
        <end position="278"/>
    </location>
</feature>
<evidence type="ECO:0000313" key="3">
    <source>
        <dbReference type="Proteomes" id="UP001310890"/>
    </source>
</evidence>
<dbReference type="InterPro" id="IPR036249">
    <property type="entry name" value="Thioredoxin-like_sf"/>
</dbReference>
<feature type="compositionally biased region" description="Low complexity" evidence="1">
    <location>
        <begin position="293"/>
        <end position="305"/>
    </location>
</feature>
<feature type="compositionally biased region" description="Basic and acidic residues" evidence="1">
    <location>
        <begin position="357"/>
        <end position="369"/>
    </location>
</feature>
<feature type="compositionally biased region" description="Basic and acidic residues" evidence="1">
    <location>
        <begin position="178"/>
        <end position="193"/>
    </location>
</feature>
<dbReference type="EMBL" id="JAVRRL010000004">
    <property type="protein sequence ID" value="KAK5117693.1"/>
    <property type="molecule type" value="Genomic_DNA"/>
</dbReference>
<dbReference type="AlphaFoldDB" id="A0AAN7YSC0"/>
<reference evidence="2" key="1">
    <citation type="submission" date="2023-08" db="EMBL/GenBank/DDBJ databases">
        <title>Black Yeasts Isolated from many extreme environments.</title>
        <authorList>
            <person name="Coleine C."/>
            <person name="Stajich J.E."/>
            <person name="Selbmann L."/>
        </authorList>
    </citation>
    <scope>NUCLEOTIDE SEQUENCE</scope>
    <source>
        <strain evidence="2">CCFEE 5401</strain>
    </source>
</reference>
<feature type="compositionally biased region" description="Polar residues" evidence="1">
    <location>
        <begin position="130"/>
        <end position="149"/>
    </location>
</feature>